<protein>
    <recommendedName>
        <fullName evidence="1">F-box domain-containing protein</fullName>
    </recommendedName>
</protein>
<dbReference type="InterPro" id="IPR032675">
    <property type="entry name" value="LRR_dom_sf"/>
</dbReference>
<dbReference type="SUPFAM" id="SSF52047">
    <property type="entry name" value="RNI-like"/>
    <property type="match status" value="1"/>
</dbReference>
<dbReference type="OrthoDB" id="2663142at2759"/>
<dbReference type="Gene3D" id="3.80.10.10">
    <property type="entry name" value="Ribonuclease Inhibitor"/>
    <property type="match status" value="1"/>
</dbReference>
<dbReference type="SUPFAM" id="SSF81383">
    <property type="entry name" value="F-box domain"/>
    <property type="match status" value="1"/>
</dbReference>
<feature type="domain" description="F-box" evidence="1">
    <location>
        <begin position="8"/>
        <end position="48"/>
    </location>
</feature>
<name>A0A9P5TRS8_GYMJU</name>
<keyword evidence="3" id="KW-1185">Reference proteome</keyword>
<dbReference type="InterPro" id="IPR036047">
    <property type="entry name" value="F-box-like_dom_sf"/>
</dbReference>
<dbReference type="CDD" id="cd09917">
    <property type="entry name" value="F-box_SF"/>
    <property type="match status" value="1"/>
</dbReference>
<organism evidence="2 3">
    <name type="scientific">Gymnopilus junonius</name>
    <name type="common">Spectacular rustgill mushroom</name>
    <name type="synonym">Gymnopilus spectabilis subsp. junonius</name>
    <dbReference type="NCBI Taxonomy" id="109634"/>
    <lineage>
        <taxon>Eukaryota</taxon>
        <taxon>Fungi</taxon>
        <taxon>Dikarya</taxon>
        <taxon>Basidiomycota</taxon>
        <taxon>Agaricomycotina</taxon>
        <taxon>Agaricomycetes</taxon>
        <taxon>Agaricomycetidae</taxon>
        <taxon>Agaricales</taxon>
        <taxon>Agaricineae</taxon>
        <taxon>Hymenogastraceae</taxon>
        <taxon>Gymnopilus</taxon>
    </lineage>
</organism>
<accession>A0A9P5TRS8</accession>
<comment type="caution">
    <text evidence="2">The sequence shown here is derived from an EMBL/GenBank/DDBJ whole genome shotgun (WGS) entry which is preliminary data.</text>
</comment>
<gene>
    <name evidence="2" type="ORF">CPB84DRAFT_1675984</name>
</gene>
<evidence type="ECO:0000259" key="1">
    <source>
        <dbReference type="Pfam" id="PF12937"/>
    </source>
</evidence>
<dbReference type="InterPro" id="IPR001810">
    <property type="entry name" value="F-box_dom"/>
</dbReference>
<reference evidence="2" key="1">
    <citation type="submission" date="2020-11" db="EMBL/GenBank/DDBJ databases">
        <authorList>
            <consortium name="DOE Joint Genome Institute"/>
            <person name="Ahrendt S."/>
            <person name="Riley R."/>
            <person name="Andreopoulos W."/>
            <person name="LaButti K."/>
            <person name="Pangilinan J."/>
            <person name="Ruiz-duenas F.J."/>
            <person name="Barrasa J.M."/>
            <person name="Sanchez-Garcia M."/>
            <person name="Camarero S."/>
            <person name="Miyauchi S."/>
            <person name="Serrano A."/>
            <person name="Linde D."/>
            <person name="Babiker R."/>
            <person name="Drula E."/>
            <person name="Ayuso-Fernandez I."/>
            <person name="Pacheco R."/>
            <person name="Padilla G."/>
            <person name="Ferreira P."/>
            <person name="Barriuso J."/>
            <person name="Kellner H."/>
            <person name="Castanera R."/>
            <person name="Alfaro M."/>
            <person name="Ramirez L."/>
            <person name="Pisabarro A.G."/>
            <person name="Kuo A."/>
            <person name="Tritt A."/>
            <person name="Lipzen A."/>
            <person name="He G."/>
            <person name="Yan M."/>
            <person name="Ng V."/>
            <person name="Cullen D."/>
            <person name="Martin F."/>
            <person name="Rosso M.-N."/>
            <person name="Henrissat B."/>
            <person name="Hibbett D."/>
            <person name="Martinez A.T."/>
            <person name="Grigoriev I.V."/>
        </authorList>
    </citation>
    <scope>NUCLEOTIDE SEQUENCE</scope>
    <source>
        <strain evidence="2">AH 44721</strain>
    </source>
</reference>
<evidence type="ECO:0000313" key="2">
    <source>
        <dbReference type="EMBL" id="KAF8906259.1"/>
    </source>
</evidence>
<dbReference type="Pfam" id="PF12937">
    <property type="entry name" value="F-box-like"/>
    <property type="match status" value="1"/>
</dbReference>
<dbReference type="Proteomes" id="UP000724874">
    <property type="component" value="Unassembled WGS sequence"/>
</dbReference>
<proteinExistence type="predicted"/>
<evidence type="ECO:0000313" key="3">
    <source>
        <dbReference type="Proteomes" id="UP000724874"/>
    </source>
</evidence>
<sequence length="494" mass="55394">MHPALLIDEILRLIFSFCLECDRKSLLSAARTCKAWKDPALDFIWSRLSSPEPLLLQAYVDRTTFGDLLIFDSYARRVKHLTNRQDTRMKPVLMTSSETPQCNLALPNLVTAQISIPKYSTFSLPFILSPNLARLDVDLGFKTRASKTDSTLCSYLECAVTNCPSLCHVSFRGLASRHINSVISSMRCISSIYLRLGRSLLPETLQAILMLPRLEELEIHAGHIDIDDLQPVFECPSHSLLPSLNKLHIRAKSSLIEKVLQSVQPDTLYHLHIELEDLLPRDSNWTTVFRHICSRASRTLRHLALEHHFEVSETSTSSMGATPTSHHTFIPSPMSSETLQMLNNLRTLRHFSCDITLPAAISDKVVERLVTWWPDLEHLEFGCAPLAEDQQMGVAQITAASLTLFAAKCTKLKRLILPLTIQDPLPSCVAQIPTSSQLRNLTIARLKTTDPLKVAEYLHTLFPALQDLAGPFDDSEPWIATKHALTEIGPSLIS</sequence>
<dbReference type="EMBL" id="JADNYJ010000019">
    <property type="protein sequence ID" value="KAF8906259.1"/>
    <property type="molecule type" value="Genomic_DNA"/>
</dbReference>
<dbReference type="AlphaFoldDB" id="A0A9P5TRS8"/>